<name>A0A084VTN8_ANOSI</name>
<gene>
    <name evidence="2" type="ORF">ZHAS_00008815</name>
</gene>
<dbReference type="EMBL" id="KE525079">
    <property type="protein sequence ID" value="KFB41332.1"/>
    <property type="molecule type" value="Genomic_DNA"/>
</dbReference>
<proteinExistence type="predicted"/>
<organism evidence="2">
    <name type="scientific">Anopheles sinensis</name>
    <name type="common">Mosquito</name>
    <dbReference type="NCBI Taxonomy" id="74873"/>
    <lineage>
        <taxon>Eukaryota</taxon>
        <taxon>Metazoa</taxon>
        <taxon>Ecdysozoa</taxon>
        <taxon>Arthropoda</taxon>
        <taxon>Hexapoda</taxon>
        <taxon>Insecta</taxon>
        <taxon>Pterygota</taxon>
        <taxon>Neoptera</taxon>
        <taxon>Endopterygota</taxon>
        <taxon>Diptera</taxon>
        <taxon>Nematocera</taxon>
        <taxon>Culicoidea</taxon>
        <taxon>Culicidae</taxon>
        <taxon>Anophelinae</taxon>
        <taxon>Anopheles</taxon>
    </lineage>
</organism>
<evidence type="ECO:0000256" key="1">
    <source>
        <dbReference type="SAM" id="SignalP"/>
    </source>
</evidence>
<reference evidence="3" key="2">
    <citation type="submission" date="2020-05" db="UniProtKB">
        <authorList>
            <consortium name="EnsemblMetazoa"/>
        </authorList>
    </citation>
    <scope>IDENTIFICATION</scope>
</reference>
<keyword evidence="4" id="KW-1185">Reference proteome</keyword>
<protein>
    <submittedName>
        <fullName evidence="2 3">Dicarboxylate carrier</fullName>
    </submittedName>
</protein>
<reference evidence="2 4" key="1">
    <citation type="journal article" date="2014" name="BMC Genomics">
        <title>Genome sequence of Anopheles sinensis provides insight into genetics basis of mosquito competence for malaria parasites.</title>
        <authorList>
            <person name="Zhou D."/>
            <person name="Zhang D."/>
            <person name="Ding G."/>
            <person name="Shi L."/>
            <person name="Hou Q."/>
            <person name="Ye Y."/>
            <person name="Xu Y."/>
            <person name="Zhou H."/>
            <person name="Xiong C."/>
            <person name="Li S."/>
            <person name="Yu J."/>
            <person name="Hong S."/>
            <person name="Yu X."/>
            <person name="Zou P."/>
            <person name="Chen C."/>
            <person name="Chang X."/>
            <person name="Wang W."/>
            <person name="Lv Y."/>
            <person name="Sun Y."/>
            <person name="Ma L."/>
            <person name="Shen B."/>
            <person name="Zhu C."/>
        </authorList>
    </citation>
    <scope>NUCLEOTIDE SEQUENCE [LARGE SCALE GENOMIC DNA]</scope>
</reference>
<evidence type="ECO:0000313" key="3">
    <source>
        <dbReference type="EnsemblMetazoa" id="ASIC008815-PA"/>
    </source>
</evidence>
<feature type="chain" id="PRO_5010759896" evidence="1">
    <location>
        <begin position="24"/>
        <end position="78"/>
    </location>
</feature>
<feature type="signal peptide" evidence="1">
    <location>
        <begin position="1"/>
        <end position="23"/>
    </location>
</feature>
<sequence length="78" mass="8204">MAAVRCTVAAGLLLLLLATIGDATSPPLVEAELGMLIYRAEDLHDSVLKWPLGGIASVGPECSSRPKELRGIVHLRVA</sequence>
<dbReference type="EMBL" id="ATLV01016369">
    <property type="status" value="NOT_ANNOTATED_CDS"/>
    <property type="molecule type" value="Genomic_DNA"/>
</dbReference>
<accession>A0A084VTN8</accession>
<dbReference type="VEuPathDB" id="VectorBase:ASIC008815"/>
<dbReference type="Proteomes" id="UP000030765">
    <property type="component" value="Unassembled WGS sequence"/>
</dbReference>
<evidence type="ECO:0000313" key="4">
    <source>
        <dbReference type="Proteomes" id="UP000030765"/>
    </source>
</evidence>
<keyword evidence="1" id="KW-0732">Signal</keyword>
<dbReference type="AlphaFoldDB" id="A0A084VTN8"/>
<evidence type="ECO:0000313" key="2">
    <source>
        <dbReference type="EMBL" id="KFB41332.1"/>
    </source>
</evidence>
<dbReference type="EnsemblMetazoa" id="ASIC008815-RA">
    <property type="protein sequence ID" value="ASIC008815-PA"/>
    <property type="gene ID" value="ASIC008815"/>
</dbReference>